<dbReference type="HAMAP" id="MF_00009">
    <property type="entry name" value="Endoribonucl_YbeY"/>
    <property type="match status" value="1"/>
</dbReference>
<evidence type="ECO:0000256" key="1">
    <source>
        <dbReference type="ARBA" id="ARBA00001947"/>
    </source>
</evidence>
<comment type="similarity">
    <text evidence="2">Belongs to the endoribonuclease YbeY family.</text>
</comment>
<evidence type="ECO:0000256" key="4">
    <source>
        <dbReference type="ARBA" id="ARBA00022723"/>
    </source>
</evidence>
<evidence type="ECO:0000256" key="2">
    <source>
        <dbReference type="ARBA" id="ARBA00010875"/>
    </source>
</evidence>
<reference evidence="8" key="1">
    <citation type="submission" date="2020-05" db="EMBL/GenBank/DDBJ databases">
        <authorList>
            <person name="Chiriac C."/>
            <person name="Salcher M."/>
            <person name="Ghai R."/>
            <person name="Kavagutti S V."/>
        </authorList>
    </citation>
    <scope>NUCLEOTIDE SEQUENCE</scope>
</reference>
<gene>
    <name evidence="8" type="ORF">UFOPK1395_00397</name>
</gene>
<keyword evidence="5" id="KW-0255">Endonuclease</keyword>
<evidence type="ECO:0000256" key="3">
    <source>
        <dbReference type="ARBA" id="ARBA00022722"/>
    </source>
</evidence>
<keyword evidence="7" id="KW-0862">Zinc</keyword>
<keyword evidence="6" id="KW-0378">Hydrolase</keyword>
<dbReference type="EMBL" id="CAEZSB010000026">
    <property type="protein sequence ID" value="CAB4531396.1"/>
    <property type="molecule type" value="Genomic_DNA"/>
</dbReference>
<dbReference type="NCBIfam" id="TIGR00043">
    <property type="entry name" value="rRNA maturation RNase YbeY"/>
    <property type="match status" value="1"/>
</dbReference>
<dbReference type="GO" id="GO:0006364">
    <property type="term" value="P:rRNA processing"/>
    <property type="evidence" value="ECO:0007669"/>
    <property type="project" value="InterPro"/>
</dbReference>
<comment type="cofactor">
    <cofactor evidence="1">
        <name>Zn(2+)</name>
        <dbReference type="ChEBI" id="CHEBI:29105"/>
    </cofactor>
</comment>
<evidence type="ECO:0000256" key="5">
    <source>
        <dbReference type="ARBA" id="ARBA00022759"/>
    </source>
</evidence>
<dbReference type="InterPro" id="IPR002036">
    <property type="entry name" value="YbeY"/>
</dbReference>
<dbReference type="PANTHER" id="PTHR46986">
    <property type="entry name" value="ENDORIBONUCLEASE YBEY, CHLOROPLASTIC"/>
    <property type="match status" value="1"/>
</dbReference>
<dbReference type="Gene3D" id="3.40.390.30">
    <property type="entry name" value="Metalloproteases ('zincins'), catalytic domain"/>
    <property type="match status" value="1"/>
</dbReference>
<name>A0A6J6AYB0_9ZZZZ</name>
<sequence length="145" mass="16213">MTIEVINTSGQLVPATEINSLLTFALLELQLNPECEINVSFVDDDYMTELHIKWMDEPGSTDVLSFPMDMPDTPGEAVTLGDIVISPVVAAEQAKQQGHPIEHEIYILATHGLLHILGYDHADKAEEKVMFDLQEKIVRDWQKGL</sequence>
<dbReference type="GO" id="GO:0046872">
    <property type="term" value="F:metal ion binding"/>
    <property type="evidence" value="ECO:0007669"/>
    <property type="project" value="UniProtKB-KW"/>
</dbReference>
<evidence type="ECO:0000313" key="8">
    <source>
        <dbReference type="EMBL" id="CAB4531396.1"/>
    </source>
</evidence>
<keyword evidence="3" id="KW-0540">Nuclease</keyword>
<dbReference type="GO" id="GO:0004519">
    <property type="term" value="F:endonuclease activity"/>
    <property type="evidence" value="ECO:0007669"/>
    <property type="project" value="UniProtKB-KW"/>
</dbReference>
<dbReference type="SUPFAM" id="SSF55486">
    <property type="entry name" value="Metalloproteases ('zincins'), catalytic domain"/>
    <property type="match status" value="1"/>
</dbReference>
<dbReference type="AlphaFoldDB" id="A0A6J6AYB0"/>
<organism evidence="8">
    <name type="scientific">freshwater metagenome</name>
    <dbReference type="NCBI Taxonomy" id="449393"/>
    <lineage>
        <taxon>unclassified sequences</taxon>
        <taxon>metagenomes</taxon>
        <taxon>ecological metagenomes</taxon>
    </lineage>
</organism>
<dbReference type="Pfam" id="PF02130">
    <property type="entry name" value="YbeY"/>
    <property type="match status" value="1"/>
</dbReference>
<keyword evidence="4" id="KW-0479">Metal-binding</keyword>
<proteinExistence type="inferred from homology"/>
<dbReference type="InterPro" id="IPR020549">
    <property type="entry name" value="YbeY_CS"/>
</dbReference>
<dbReference type="GO" id="GO:0004222">
    <property type="term" value="F:metalloendopeptidase activity"/>
    <property type="evidence" value="ECO:0007669"/>
    <property type="project" value="InterPro"/>
</dbReference>
<protein>
    <submittedName>
        <fullName evidence="8">Unannotated protein</fullName>
    </submittedName>
</protein>
<evidence type="ECO:0000256" key="6">
    <source>
        <dbReference type="ARBA" id="ARBA00022801"/>
    </source>
</evidence>
<accession>A0A6J6AYB0</accession>
<dbReference type="InterPro" id="IPR023091">
    <property type="entry name" value="MetalPrtase_cat_dom_sf_prd"/>
</dbReference>
<dbReference type="PANTHER" id="PTHR46986:SF1">
    <property type="entry name" value="ENDORIBONUCLEASE YBEY, CHLOROPLASTIC"/>
    <property type="match status" value="1"/>
</dbReference>
<evidence type="ECO:0000256" key="7">
    <source>
        <dbReference type="ARBA" id="ARBA00022833"/>
    </source>
</evidence>
<dbReference type="PROSITE" id="PS01306">
    <property type="entry name" value="UPF0054"/>
    <property type="match status" value="1"/>
</dbReference>